<feature type="region of interest" description="Disordered" evidence="5">
    <location>
        <begin position="1"/>
        <end position="21"/>
    </location>
</feature>
<gene>
    <name evidence="8" type="primary">LOC106814548</name>
</gene>
<protein>
    <submittedName>
        <fullName evidence="8">Inactive pancreatic lipase-related protein 1-like</fullName>
    </submittedName>
</protein>
<dbReference type="RefSeq" id="XP_014674353.1">
    <property type="nucleotide sequence ID" value="XM_014818867.1"/>
</dbReference>
<dbReference type="PANTHER" id="PTHR11610:SF181">
    <property type="entry name" value="INACTIVE PANCREATIC LIPASE-RELATED PROTEIN 1-LIKE"/>
    <property type="match status" value="1"/>
</dbReference>
<proteinExistence type="inferred from homology"/>
<dbReference type="PANTHER" id="PTHR11610">
    <property type="entry name" value="LIPASE"/>
    <property type="match status" value="1"/>
</dbReference>
<dbReference type="InterPro" id="IPR029058">
    <property type="entry name" value="AB_hydrolase_fold"/>
</dbReference>
<keyword evidence="3" id="KW-0964">Secreted</keyword>
<feature type="domain" description="Lipase" evidence="6">
    <location>
        <begin position="23"/>
        <end position="307"/>
    </location>
</feature>
<dbReference type="InterPro" id="IPR013818">
    <property type="entry name" value="Lipase"/>
</dbReference>
<evidence type="ECO:0000256" key="3">
    <source>
        <dbReference type="ARBA" id="ARBA00022525"/>
    </source>
</evidence>
<dbReference type="InterPro" id="IPR000734">
    <property type="entry name" value="TAG_lipase"/>
</dbReference>
<dbReference type="Gene3D" id="3.40.50.1820">
    <property type="entry name" value="alpha/beta hydrolase"/>
    <property type="match status" value="1"/>
</dbReference>
<dbReference type="InterPro" id="IPR036392">
    <property type="entry name" value="PLAT/LH2_dom_sf"/>
</dbReference>
<dbReference type="Proteomes" id="UP000695022">
    <property type="component" value="Unplaced"/>
</dbReference>
<evidence type="ECO:0000256" key="5">
    <source>
        <dbReference type="SAM" id="MobiDB-lite"/>
    </source>
</evidence>
<dbReference type="SUPFAM" id="SSF49723">
    <property type="entry name" value="Lipase/lipooxygenase domain (PLAT/LH2 domain)"/>
    <property type="match status" value="1"/>
</dbReference>
<name>A0ABM1EQ82_PRICU</name>
<evidence type="ECO:0000256" key="1">
    <source>
        <dbReference type="ARBA" id="ARBA00004613"/>
    </source>
</evidence>
<evidence type="ECO:0000256" key="4">
    <source>
        <dbReference type="RuleBase" id="RU004262"/>
    </source>
</evidence>
<evidence type="ECO:0000259" key="6">
    <source>
        <dbReference type="Pfam" id="PF00151"/>
    </source>
</evidence>
<accession>A0ABM1EQ82</accession>
<dbReference type="Pfam" id="PF00151">
    <property type="entry name" value="Lipase"/>
    <property type="match status" value="1"/>
</dbReference>
<organism evidence="7 8">
    <name type="scientific">Priapulus caudatus</name>
    <name type="common">Priapulid worm</name>
    <dbReference type="NCBI Taxonomy" id="37621"/>
    <lineage>
        <taxon>Eukaryota</taxon>
        <taxon>Metazoa</taxon>
        <taxon>Ecdysozoa</taxon>
        <taxon>Scalidophora</taxon>
        <taxon>Priapulida</taxon>
        <taxon>Priapulimorpha</taxon>
        <taxon>Priapulimorphida</taxon>
        <taxon>Priapulidae</taxon>
        <taxon>Priapulus</taxon>
    </lineage>
</organism>
<dbReference type="GeneID" id="106814548"/>
<dbReference type="PRINTS" id="PR00821">
    <property type="entry name" value="TAGLIPASE"/>
</dbReference>
<comment type="subcellular location">
    <subcellularLocation>
        <location evidence="1">Secreted</location>
    </subcellularLocation>
</comment>
<comment type="similarity">
    <text evidence="2 4">Belongs to the AB hydrolase superfamily. Lipase family.</text>
</comment>
<dbReference type="InterPro" id="IPR033906">
    <property type="entry name" value="Lipase_N"/>
</dbReference>
<dbReference type="SUPFAM" id="SSF53474">
    <property type="entry name" value="alpha/beta-Hydrolases"/>
    <property type="match status" value="1"/>
</dbReference>
<dbReference type="CDD" id="cd00707">
    <property type="entry name" value="Pancreat_lipase_like"/>
    <property type="match status" value="1"/>
</dbReference>
<keyword evidence="7" id="KW-1185">Reference proteome</keyword>
<evidence type="ECO:0000313" key="7">
    <source>
        <dbReference type="Proteomes" id="UP000695022"/>
    </source>
</evidence>
<evidence type="ECO:0000313" key="8">
    <source>
        <dbReference type="RefSeq" id="XP_014674353.1"/>
    </source>
</evidence>
<evidence type="ECO:0000256" key="2">
    <source>
        <dbReference type="ARBA" id="ARBA00010701"/>
    </source>
</evidence>
<reference evidence="8" key="1">
    <citation type="submission" date="2025-08" db="UniProtKB">
        <authorList>
            <consortium name="RefSeq"/>
        </authorList>
    </citation>
    <scope>IDENTIFICATION</scope>
</reference>
<sequence>MTQVDQGPMHNGSGHRDNFGVGNEQHIEVNNAASLEASNFDAARRTVFVVHGWIHDINEEWAQQLITQLLSQEDYNVIGVDWREGASKMYSQSTANARVVGAQIAQMLDWLGQEAEISNSKVHIIGHSLGAHIAGYAGERVDGLRRISGLDPVGPYFENTDPVVRLDPTDADFVDVIHTDMLPIYFLGLGIKMAVGHVDFYPNGGLNQPGCGNLFDTFWGTIWELITLDLLGALMAFSCNHVRSADFYTDSINAIDLCPYASYVCGSYDDYDDGLCSTCERELCSSMGYHSESYTRGRGSLYLSTGENPIGNVDLEPDSPVYIEFRIRPIKKLGVLIKMDLEFDDNSFNSWLFPDTWFVDKVIIREGLPEEVYTFCGHDQPAKSKKTITVYTC</sequence>